<dbReference type="PANTHER" id="PTHR30327:SF1">
    <property type="entry name" value="UPF0301 PROTEIN YQGE"/>
    <property type="match status" value="1"/>
</dbReference>
<dbReference type="Proteomes" id="UP000434580">
    <property type="component" value="Unassembled WGS sequence"/>
</dbReference>
<sequence length="191" mass="20799">MPDSQSPVLDTRGQFLIAMPGLEDPLFAGSLIYILDHTNEGATGLIVNRPMDVSEDEVLEQFDKDHPHVHGNHPVYQGGPVDTQRGFVLHAPGDTQWGHEIPLTDNLHCTMSADILEAIAGGKNIGEHLVILGYAGWDAGQLEQEIADNAWLIAPATESILLETRFEHRLDAVMAQLGIDYHSLSPMAGHA</sequence>
<name>A0A5S9MTJ2_9GAMM</name>
<evidence type="ECO:0000256" key="2">
    <source>
        <dbReference type="HAMAP-Rule" id="MF_00758"/>
    </source>
</evidence>
<dbReference type="Gene3D" id="3.40.1740.10">
    <property type="entry name" value="VC0467-like"/>
    <property type="match status" value="1"/>
</dbReference>
<dbReference type="Pfam" id="PF02622">
    <property type="entry name" value="DUF179"/>
    <property type="match status" value="1"/>
</dbReference>
<evidence type="ECO:0000256" key="1">
    <source>
        <dbReference type="ARBA" id="ARBA00009600"/>
    </source>
</evidence>
<dbReference type="SUPFAM" id="SSF143456">
    <property type="entry name" value="VC0467-like"/>
    <property type="match status" value="1"/>
</dbReference>
<dbReference type="PANTHER" id="PTHR30327">
    <property type="entry name" value="UNCHARACTERIZED PROTEIN YQGE"/>
    <property type="match status" value="1"/>
</dbReference>
<protein>
    <recommendedName>
        <fullName evidence="2">UPF0301 protein DPBNPPHM_00684</fullName>
    </recommendedName>
</protein>
<evidence type="ECO:0000313" key="4">
    <source>
        <dbReference type="Proteomes" id="UP000434580"/>
    </source>
</evidence>
<dbReference type="InterPro" id="IPR003774">
    <property type="entry name" value="AlgH-like"/>
</dbReference>
<comment type="similarity">
    <text evidence="1 2">Belongs to the UPF0301 (AlgH) family.</text>
</comment>
<dbReference type="GO" id="GO:0005829">
    <property type="term" value="C:cytosol"/>
    <property type="evidence" value="ECO:0007669"/>
    <property type="project" value="TreeGrafter"/>
</dbReference>
<dbReference type="EMBL" id="CACSII010000001">
    <property type="protein sequence ID" value="CAA0084167.1"/>
    <property type="molecule type" value="Genomic_DNA"/>
</dbReference>
<dbReference type="OrthoDB" id="9807486at2"/>
<reference evidence="3 4" key="1">
    <citation type="submission" date="2019-11" db="EMBL/GenBank/DDBJ databases">
        <authorList>
            <person name="Holert J."/>
        </authorList>
    </citation>
    <scope>NUCLEOTIDE SEQUENCE [LARGE SCALE GENOMIC DNA]</scope>
    <source>
        <strain evidence="3">BC5_2</strain>
    </source>
</reference>
<evidence type="ECO:0000313" key="3">
    <source>
        <dbReference type="EMBL" id="CAA0084167.1"/>
    </source>
</evidence>
<proteinExistence type="inferred from homology"/>
<dbReference type="AlphaFoldDB" id="A0A5S9MTJ2"/>
<gene>
    <name evidence="3" type="ORF">DPBNPPHM_00684</name>
</gene>
<dbReference type="HAMAP" id="MF_00758">
    <property type="entry name" value="UPF0301"/>
    <property type="match status" value="1"/>
</dbReference>
<accession>A0A5S9MTJ2</accession>
<organism evidence="3 4">
    <name type="scientific">BD1-7 clade bacterium</name>
    <dbReference type="NCBI Taxonomy" id="2029982"/>
    <lineage>
        <taxon>Bacteria</taxon>
        <taxon>Pseudomonadati</taxon>
        <taxon>Pseudomonadota</taxon>
        <taxon>Gammaproteobacteria</taxon>
        <taxon>Cellvibrionales</taxon>
        <taxon>Spongiibacteraceae</taxon>
        <taxon>BD1-7 clade</taxon>
    </lineage>
</organism>